<dbReference type="PANTHER" id="PTHR11820:SF90">
    <property type="entry name" value="FLUTATHIONE S-TRANSFERASE"/>
    <property type="match status" value="1"/>
</dbReference>
<reference evidence="3 4" key="1">
    <citation type="submission" date="2020-06" db="EMBL/GenBank/DDBJ databases">
        <title>Acidovorax antarctica sp. nov., isolated from Corinth ice sheet soil, Antarctic Fields Peninsula.</title>
        <authorList>
            <person name="Xu Q."/>
            <person name="Peng F."/>
        </authorList>
    </citation>
    <scope>NUCLEOTIDE SEQUENCE [LARGE SCALE GENOMIC DNA]</scope>
    <source>
        <strain evidence="3 4">16-35-5</strain>
        <plasmid evidence="3 4">unnamed1</plasmid>
    </source>
</reference>
<dbReference type="Proteomes" id="UP000509579">
    <property type="component" value="Plasmid unnamed1"/>
</dbReference>
<organism evidence="3 4">
    <name type="scientific">Comamonas antarctica</name>
    <dbReference type="NCBI Taxonomy" id="2743470"/>
    <lineage>
        <taxon>Bacteria</taxon>
        <taxon>Pseudomonadati</taxon>
        <taxon>Pseudomonadota</taxon>
        <taxon>Betaproteobacteria</taxon>
        <taxon>Burkholderiales</taxon>
        <taxon>Comamonadaceae</taxon>
        <taxon>Comamonas</taxon>
    </lineage>
</organism>
<evidence type="ECO:0000313" key="3">
    <source>
        <dbReference type="EMBL" id="QKV55163.1"/>
    </source>
</evidence>
<name>A0A6N1X9T1_9BURK</name>
<dbReference type="PANTHER" id="PTHR11820">
    <property type="entry name" value="ACYLPYRUVASE"/>
    <property type="match status" value="1"/>
</dbReference>
<accession>A0A6N1X9T1</accession>
<keyword evidence="3" id="KW-0614">Plasmid</keyword>
<protein>
    <submittedName>
        <fullName evidence="3">Fumarylacetoacetate hydrolase family protein</fullName>
    </submittedName>
</protein>
<dbReference type="SUPFAM" id="SSF56529">
    <property type="entry name" value="FAH"/>
    <property type="match status" value="1"/>
</dbReference>
<dbReference type="GO" id="GO:0018773">
    <property type="term" value="F:acetylpyruvate hydrolase activity"/>
    <property type="evidence" value="ECO:0007669"/>
    <property type="project" value="TreeGrafter"/>
</dbReference>
<proteinExistence type="predicted"/>
<dbReference type="GO" id="GO:0046872">
    <property type="term" value="F:metal ion binding"/>
    <property type="evidence" value="ECO:0007669"/>
    <property type="project" value="UniProtKB-KW"/>
</dbReference>
<sequence length="246" mass="25866">MTHFILPPPAPAALRVAGSAALFPVARVFCIGRNYRWSADEAAPAAMPAWFMKPASALMAAHGELPYPPGTQDLCHEIELVVAIGRGGRDIDPARVCEEHVWGYAAGLDLTRRDLQQQAKRSGGPWEPAKAFDHSAPCTPLVPASACGHPGHGAIWLEVNGLARQRADLCALLWPVPQLLAMLSRSVTLLPGDLVFTGTPAGVGALWPGDVVTGGVAGIGEFSMTVGAVPGPARRDLSSTHQELVP</sequence>
<dbReference type="InterPro" id="IPR036663">
    <property type="entry name" value="Fumarylacetoacetase_C_sf"/>
</dbReference>
<dbReference type="Pfam" id="PF01557">
    <property type="entry name" value="FAA_hydrolase"/>
    <property type="match status" value="1"/>
</dbReference>
<dbReference type="RefSeq" id="WP_175505951.1">
    <property type="nucleotide sequence ID" value="NZ_CP054841.1"/>
</dbReference>
<gene>
    <name evidence="3" type="ORF">HUK68_19670</name>
</gene>
<dbReference type="InterPro" id="IPR011234">
    <property type="entry name" value="Fumarylacetoacetase-like_C"/>
</dbReference>
<dbReference type="EMBL" id="CP054841">
    <property type="protein sequence ID" value="QKV55163.1"/>
    <property type="molecule type" value="Genomic_DNA"/>
</dbReference>
<keyword evidence="1" id="KW-0479">Metal-binding</keyword>
<keyword evidence="3" id="KW-0378">Hydrolase</keyword>
<evidence type="ECO:0000313" key="4">
    <source>
        <dbReference type="Proteomes" id="UP000509579"/>
    </source>
</evidence>
<evidence type="ECO:0000256" key="1">
    <source>
        <dbReference type="ARBA" id="ARBA00022723"/>
    </source>
</evidence>
<evidence type="ECO:0000259" key="2">
    <source>
        <dbReference type="Pfam" id="PF01557"/>
    </source>
</evidence>
<geneLocation type="plasmid" evidence="3 4">
    <name>unnamed1</name>
</geneLocation>
<feature type="domain" description="Fumarylacetoacetase-like C-terminal" evidence="2">
    <location>
        <begin position="28"/>
        <end position="226"/>
    </location>
</feature>
<dbReference type="KEGG" id="aant:HUK68_19670"/>
<dbReference type="AlphaFoldDB" id="A0A6N1X9T1"/>
<keyword evidence="4" id="KW-1185">Reference proteome</keyword>
<dbReference type="Gene3D" id="3.90.850.10">
    <property type="entry name" value="Fumarylacetoacetase-like, C-terminal domain"/>
    <property type="match status" value="1"/>
</dbReference>